<evidence type="ECO:0000313" key="2">
    <source>
        <dbReference type="EMBL" id="MDC7685174.1"/>
    </source>
</evidence>
<proteinExistence type="predicted"/>
<keyword evidence="1" id="KW-0175">Coiled coil</keyword>
<reference evidence="2 3" key="1">
    <citation type="submission" date="2023-01" db="EMBL/GenBank/DDBJ databases">
        <title>Novel species of the genus Asticcacaulis isolated from rivers.</title>
        <authorList>
            <person name="Lu H."/>
        </authorList>
    </citation>
    <scope>NUCLEOTIDE SEQUENCE [LARGE SCALE GENOMIC DNA]</scope>
    <source>
        <strain evidence="2 3">BYS171W</strain>
    </source>
</reference>
<evidence type="ECO:0000256" key="1">
    <source>
        <dbReference type="SAM" id="Coils"/>
    </source>
</evidence>
<dbReference type="RefSeq" id="WP_272749679.1">
    <property type="nucleotide sequence ID" value="NZ_JAQQKX010000022.1"/>
</dbReference>
<dbReference type="PIRSF" id="PIRSF029407">
    <property type="entry name" value="UCP029407"/>
    <property type="match status" value="1"/>
</dbReference>
<evidence type="ECO:0000313" key="3">
    <source>
        <dbReference type="Proteomes" id="UP001214854"/>
    </source>
</evidence>
<keyword evidence="3" id="KW-1185">Reference proteome</keyword>
<name>A0ABT5HYP3_9CAUL</name>
<dbReference type="SUPFAM" id="SSF52540">
    <property type="entry name" value="P-loop containing nucleoside triphosphate hydrolases"/>
    <property type="match status" value="1"/>
</dbReference>
<dbReference type="InterPro" id="IPR027417">
    <property type="entry name" value="P-loop_NTPase"/>
</dbReference>
<organism evidence="2 3">
    <name type="scientific">Asticcacaulis aquaticus</name>
    <dbReference type="NCBI Taxonomy" id="2984212"/>
    <lineage>
        <taxon>Bacteria</taxon>
        <taxon>Pseudomonadati</taxon>
        <taxon>Pseudomonadota</taxon>
        <taxon>Alphaproteobacteria</taxon>
        <taxon>Caulobacterales</taxon>
        <taxon>Caulobacteraceae</taxon>
        <taxon>Asticcacaulis</taxon>
    </lineage>
</organism>
<comment type="caution">
    <text evidence="2">The sequence shown here is derived from an EMBL/GenBank/DDBJ whole genome shotgun (WGS) entry which is preliminary data.</text>
</comment>
<dbReference type="EMBL" id="JAQQKX010000022">
    <property type="protein sequence ID" value="MDC7685174.1"/>
    <property type="molecule type" value="Genomic_DNA"/>
</dbReference>
<dbReference type="InterPro" id="IPR014556">
    <property type="entry name" value="UCP029407"/>
</dbReference>
<dbReference type="Gene3D" id="3.40.50.300">
    <property type="entry name" value="P-loop containing nucleotide triphosphate hydrolases"/>
    <property type="match status" value="1"/>
</dbReference>
<accession>A0ABT5HYP3</accession>
<dbReference type="Proteomes" id="UP001214854">
    <property type="component" value="Unassembled WGS sequence"/>
</dbReference>
<evidence type="ECO:0008006" key="4">
    <source>
        <dbReference type="Google" id="ProtNLM"/>
    </source>
</evidence>
<gene>
    <name evidence="2" type="ORF">PQU92_17965</name>
</gene>
<feature type="coiled-coil region" evidence="1">
    <location>
        <begin position="283"/>
        <end position="317"/>
    </location>
</feature>
<protein>
    <recommendedName>
        <fullName evidence="4">Sulfotransferase family protein</fullName>
    </recommendedName>
</protein>
<sequence>MKNTAIIVLGMHRSGTSALAGALSILGAHLPKNLMEANDDNKKGFFESVPIMHLNDRILQSYGSKWDCWKELEVDERNPAGKAAVKRIQKVIESEFSGQSLLLIKDPRVCRIVPLWTAALDEMGYGVKFILPIRNPLEVAASLNKRNGISATKGQLLWLRHVLDAERYTRSLPRKFLLWDDVCQNWRREILSVGNELSIKWPNWTKRTEKKVDDFITPDMVNHHFQMNYDNNENSRHLIYQAYNSFKNITKYADKKQEIELLEDISLVFRNSTSLLLQSMGEFDAILNKTHSLSRELQNLERENIALKKSLDKALNIVGNPQKVLEEIQNTVSSLESIEPILKEILYKNGSSVKNIKKSLASISKLV</sequence>